<dbReference type="Proteomes" id="UP000688137">
    <property type="component" value="Unassembled WGS sequence"/>
</dbReference>
<organism evidence="2 3">
    <name type="scientific">Paramecium primaurelia</name>
    <dbReference type="NCBI Taxonomy" id="5886"/>
    <lineage>
        <taxon>Eukaryota</taxon>
        <taxon>Sar</taxon>
        <taxon>Alveolata</taxon>
        <taxon>Ciliophora</taxon>
        <taxon>Intramacronucleata</taxon>
        <taxon>Oligohymenophorea</taxon>
        <taxon>Peniculida</taxon>
        <taxon>Parameciidae</taxon>
        <taxon>Paramecium</taxon>
    </lineage>
</organism>
<proteinExistence type="predicted"/>
<dbReference type="AlphaFoldDB" id="A0A8S1QEP9"/>
<accession>A0A8S1QEP9</accession>
<keyword evidence="1" id="KW-1133">Transmembrane helix</keyword>
<reference evidence="2" key="1">
    <citation type="submission" date="2021-01" db="EMBL/GenBank/DDBJ databases">
        <authorList>
            <consortium name="Genoscope - CEA"/>
            <person name="William W."/>
        </authorList>
    </citation>
    <scope>NUCLEOTIDE SEQUENCE</scope>
</reference>
<name>A0A8S1QEP9_PARPR</name>
<sequence>MLKNDLLIEGITILIISMIFLIVGLFWNRSKGEFGRMGKNARQRQEKCQFSDILTDSEFNTLLDETNYIE</sequence>
<evidence type="ECO:0000313" key="3">
    <source>
        <dbReference type="Proteomes" id="UP000688137"/>
    </source>
</evidence>
<gene>
    <name evidence="2" type="ORF">PPRIM_AZ9-3.1.T1560064</name>
</gene>
<dbReference type="OMA" id="GECWRMG"/>
<protein>
    <submittedName>
        <fullName evidence="2">Uncharacterized protein</fullName>
    </submittedName>
</protein>
<comment type="caution">
    <text evidence="2">The sequence shown here is derived from an EMBL/GenBank/DDBJ whole genome shotgun (WGS) entry which is preliminary data.</text>
</comment>
<keyword evidence="1" id="KW-0812">Transmembrane</keyword>
<feature type="transmembrane region" description="Helical" evidence="1">
    <location>
        <begin position="6"/>
        <end position="27"/>
    </location>
</feature>
<evidence type="ECO:0000256" key="1">
    <source>
        <dbReference type="SAM" id="Phobius"/>
    </source>
</evidence>
<dbReference type="EMBL" id="CAJJDM010000161">
    <property type="protein sequence ID" value="CAD8113704.1"/>
    <property type="molecule type" value="Genomic_DNA"/>
</dbReference>
<keyword evidence="1" id="KW-0472">Membrane</keyword>
<keyword evidence="3" id="KW-1185">Reference proteome</keyword>
<evidence type="ECO:0000313" key="2">
    <source>
        <dbReference type="EMBL" id="CAD8113704.1"/>
    </source>
</evidence>